<dbReference type="EMBL" id="CAXAMN010000002">
    <property type="protein sequence ID" value="CAK8985458.1"/>
    <property type="molecule type" value="Genomic_DNA"/>
</dbReference>
<reference evidence="2 3" key="1">
    <citation type="submission" date="2024-02" db="EMBL/GenBank/DDBJ databases">
        <authorList>
            <person name="Chen Y."/>
            <person name="Shah S."/>
            <person name="Dougan E. K."/>
            <person name="Thang M."/>
            <person name="Chan C."/>
        </authorList>
    </citation>
    <scope>NUCLEOTIDE SEQUENCE [LARGE SCALE GENOMIC DNA]</scope>
</reference>
<evidence type="ECO:0000313" key="3">
    <source>
        <dbReference type="Proteomes" id="UP001642484"/>
    </source>
</evidence>
<dbReference type="Proteomes" id="UP001642484">
    <property type="component" value="Unassembled WGS sequence"/>
</dbReference>
<keyword evidence="3" id="KW-1185">Reference proteome</keyword>
<gene>
    <name evidence="2" type="ORF">CCMP2556_LOCUS137</name>
</gene>
<feature type="region of interest" description="Disordered" evidence="1">
    <location>
        <begin position="412"/>
        <end position="485"/>
    </location>
</feature>
<evidence type="ECO:0008006" key="4">
    <source>
        <dbReference type="Google" id="ProtNLM"/>
    </source>
</evidence>
<name>A0ABP0H6M8_9DINO</name>
<protein>
    <recommendedName>
        <fullName evidence="4">FACT complex subunit</fullName>
    </recommendedName>
</protein>
<comment type="caution">
    <text evidence="2">The sequence shown here is derived from an EMBL/GenBank/DDBJ whole genome shotgun (WGS) entry which is preliminary data.</text>
</comment>
<proteinExistence type="predicted"/>
<accession>A0ABP0H6M8</accession>
<evidence type="ECO:0000256" key="1">
    <source>
        <dbReference type="SAM" id="MobiDB-lite"/>
    </source>
</evidence>
<evidence type="ECO:0000313" key="2">
    <source>
        <dbReference type="EMBL" id="CAK8985458.1"/>
    </source>
</evidence>
<organism evidence="2 3">
    <name type="scientific">Durusdinium trenchii</name>
    <dbReference type="NCBI Taxonomy" id="1381693"/>
    <lineage>
        <taxon>Eukaryota</taxon>
        <taxon>Sar</taxon>
        <taxon>Alveolata</taxon>
        <taxon>Dinophyceae</taxon>
        <taxon>Suessiales</taxon>
        <taxon>Symbiodiniaceae</taxon>
        <taxon>Durusdinium</taxon>
    </lineage>
</organism>
<sequence length="485" mass="55441">MERQTKRFTPVHSKLRWQTLRRLTSGCQGDYIATTAESSSLRIPQVLVNETDPVEVLETGLPVMYYNPMSKTFENRVVKIDNQLSFFFVLEERALKEPCAVRLYGIEEVLSSSRAMEVLEEFDVHDEYATEKTAVVVIHTRPDSVKKMALTMDRVIILVAPPAMKLVDHLSECVELSKTKFSADADDEEGVRLKDSGRYLDCARIGSCASVFFHYSPGVDLEFTLRPADVVDKQDFEIKVPIAHALHFPMDAAGVNTELNHLVERLGILPALDLTRLKLVMYEMVIHRQWITPHMRLFKGGMYDFMQDQDGLNATFKIEREVQQRIFERVPAPRVKMDVHHYSARALDATILALRHLLSLEDVHASVERGRPVQPEDILHGIRIFSQDYFPQGRDSIRNSYVPRLRLSSQLSSQSEKMIEEEELPELPKAKPRASSHEEPPSRKRHSSFYMLDSVDLEDDVKAHADPPAHAQRHSEPSDGEMLEI</sequence>
<feature type="compositionally biased region" description="Basic and acidic residues" evidence="1">
    <location>
        <begin position="460"/>
        <end position="477"/>
    </location>
</feature>